<protein>
    <recommendedName>
        <fullName evidence="3">Disease resistance R13L4/SHOC-2-like LRR domain-containing protein</fullName>
    </recommendedName>
</protein>
<keyword evidence="1" id="KW-0433">Leucine-rich repeat</keyword>
<evidence type="ECO:0000313" key="4">
    <source>
        <dbReference type="EMBL" id="OGY94339.1"/>
    </source>
</evidence>
<dbReference type="FunFam" id="3.80.10.10:FF:000383">
    <property type="entry name" value="Leucine-rich repeat receptor protein kinase EMS1"/>
    <property type="match status" value="1"/>
</dbReference>
<evidence type="ECO:0000313" key="5">
    <source>
        <dbReference type="Proteomes" id="UP000177626"/>
    </source>
</evidence>
<dbReference type="PANTHER" id="PTHR48051:SF1">
    <property type="entry name" value="RAS SUPPRESSOR PROTEIN 1"/>
    <property type="match status" value="1"/>
</dbReference>
<keyword evidence="2" id="KW-0677">Repeat</keyword>
<organism evidence="4 5">
    <name type="scientific">Candidatus Komeilibacteria bacterium RIFOXYC1_FULL_37_11</name>
    <dbReference type="NCBI Taxonomy" id="1798555"/>
    <lineage>
        <taxon>Bacteria</taxon>
        <taxon>Candidatus Komeiliibacteriota</taxon>
    </lineage>
</organism>
<dbReference type="SUPFAM" id="SSF52058">
    <property type="entry name" value="L domain-like"/>
    <property type="match status" value="1"/>
</dbReference>
<dbReference type="SMART" id="SM00364">
    <property type="entry name" value="LRR_BAC"/>
    <property type="match status" value="3"/>
</dbReference>
<dbReference type="PRINTS" id="PR00019">
    <property type="entry name" value="LEURICHRPT"/>
</dbReference>
<dbReference type="PROSITE" id="PS51257">
    <property type="entry name" value="PROKAR_LIPOPROTEIN"/>
    <property type="match status" value="1"/>
</dbReference>
<comment type="caution">
    <text evidence="4">The sequence shown here is derived from an EMBL/GenBank/DDBJ whole genome shotgun (WGS) entry which is preliminary data.</text>
</comment>
<dbReference type="AlphaFoldDB" id="A0A1G2C0I5"/>
<dbReference type="GO" id="GO:0005737">
    <property type="term" value="C:cytoplasm"/>
    <property type="evidence" value="ECO:0007669"/>
    <property type="project" value="TreeGrafter"/>
</dbReference>
<evidence type="ECO:0000256" key="2">
    <source>
        <dbReference type="ARBA" id="ARBA00022737"/>
    </source>
</evidence>
<accession>A0A1G2C0I5</accession>
<dbReference type="SMART" id="SM00369">
    <property type="entry name" value="LRR_TYP"/>
    <property type="match status" value="3"/>
</dbReference>
<feature type="domain" description="Disease resistance R13L4/SHOC-2-like LRR" evidence="3">
    <location>
        <begin position="65"/>
        <end position="149"/>
    </location>
</feature>
<gene>
    <name evidence="4" type="ORF">A2406_02905</name>
</gene>
<dbReference type="InterPro" id="IPR050216">
    <property type="entry name" value="LRR_domain-containing"/>
</dbReference>
<evidence type="ECO:0000259" key="3">
    <source>
        <dbReference type="Pfam" id="PF23598"/>
    </source>
</evidence>
<sequence>MKNIVFILAISLLLSGCSLIRSVPKIEPNTQSPDGINTNSPAPVVTVKDSLDLSGQGLSQVDQSVFKQSNLRQLDVSDNQLTGALPAEIRQLQNLQILRATNNQMTGVPAEIGQLSNLIELDLSNNQLTGLPYELGNLKNLKILNLSGNNVSQYDLDIIRQSLSADVNIIMDSQQNVAVIYCQPEQRQAEVCTTIYSPVCATVNIQCIKAPCDPIKETFSNSCVACQNSLVESYVTGEC</sequence>
<dbReference type="Pfam" id="PF23598">
    <property type="entry name" value="LRR_14"/>
    <property type="match status" value="1"/>
</dbReference>
<dbReference type="Proteomes" id="UP000177626">
    <property type="component" value="Unassembled WGS sequence"/>
</dbReference>
<proteinExistence type="predicted"/>
<evidence type="ECO:0000256" key="1">
    <source>
        <dbReference type="ARBA" id="ARBA00022614"/>
    </source>
</evidence>
<dbReference type="InterPro" id="IPR001611">
    <property type="entry name" value="Leu-rich_rpt"/>
</dbReference>
<name>A0A1G2C0I5_9BACT</name>
<dbReference type="InterPro" id="IPR055414">
    <property type="entry name" value="LRR_R13L4/SHOC2-like"/>
</dbReference>
<dbReference type="PANTHER" id="PTHR48051">
    <property type="match status" value="1"/>
</dbReference>
<dbReference type="InterPro" id="IPR003591">
    <property type="entry name" value="Leu-rich_rpt_typical-subtyp"/>
</dbReference>
<dbReference type="Gene3D" id="3.80.10.10">
    <property type="entry name" value="Ribonuclease Inhibitor"/>
    <property type="match status" value="1"/>
</dbReference>
<reference evidence="4 5" key="1">
    <citation type="journal article" date="2016" name="Nat. Commun.">
        <title>Thousands of microbial genomes shed light on interconnected biogeochemical processes in an aquifer system.</title>
        <authorList>
            <person name="Anantharaman K."/>
            <person name="Brown C.T."/>
            <person name="Hug L.A."/>
            <person name="Sharon I."/>
            <person name="Castelle C.J."/>
            <person name="Probst A.J."/>
            <person name="Thomas B.C."/>
            <person name="Singh A."/>
            <person name="Wilkins M.J."/>
            <person name="Karaoz U."/>
            <person name="Brodie E.L."/>
            <person name="Williams K.H."/>
            <person name="Hubbard S.S."/>
            <person name="Banfield J.F."/>
        </authorList>
    </citation>
    <scope>NUCLEOTIDE SEQUENCE [LARGE SCALE GENOMIC DNA]</scope>
</reference>
<dbReference type="InterPro" id="IPR032675">
    <property type="entry name" value="LRR_dom_sf"/>
</dbReference>
<dbReference type="EMBL" id="MHKQ01000009">
    <property type="protein sequence ID" value="OGY94339.1"/>
    <property type="molecule type" value="Genomic_DNA"/>
</dbReference>
<dbReference type="PROSITE" id="PS51450">
    <property type="entry name" value="LRR"/>
    <property type="match status" value="1"/>
</dbReference>